<reference evidence="8" key="1">
    <citation type="journal article" date="2020" name="bioRxiv">
        <title>Chromosome-level reference genome of the European wasp spider Argiope bruennichi: a resource for studies on range expansion and evolutionary adaptation.</title>
        <authorList>
            <person name="Sheffer M.M."/>
            <person name="Hoppe A."/>
            <person name="Krehenwinkel H."/>
            <person name="Uhl G."/>
            <person name="Kuss A.W."/>
            <person name="Jensen L."/>
            <person name="Jensen C."/>
            <person name="Gillespie R.G."/>
            <person name="Hoff K.J."/>
            <person name="Prost S."/>
        </authorList>
    </citation>
    <scope>NUCLEOTIDE SEQUENCE</scope>
</reference>
<dbReference type="SUPFAM" id="SSF57610">
    <property type="entry name" value="Thyroglobulin type-1 domain"/>
    <property type="match status" value="1"/>
</dbReference>
<dbReference type="GO" id="GO:0005615">
    <property type="term" value="C:extracellular space"/>
    <property type="evidence" value="ECO:0007669"/>
    <property type="project" value="TreeGrafter"/>
</dbReference>
<dbReference type="EMBL" id="JABXBU010002228">
    <property type="protein sequence ID" value="KAF8771853.1"/>
    <property type="molecule type" value="Genomic_DNA"/>
</dbReference>
<evidence type="ECO:0000313" key="8">
    <source>
        <dbReference type="EMBL" id="KAF8771853.1"/>
    </source>
</evidence>
<sequence length="156" mass="17848">MMRQLFLLVLALIVLTQTTHGASRCEMERKFELENVRPGRFVPRCTANGDYRKDQCNGSTGYCFCVDPKTGERYYFLQTKIDLHSPCNKEIQMDSTIGVLSPSTRLTSIHPAIKKSKWIQLLEFYLLQTKIDLHSPCNKEIQMDSTIGILSPSNKD</sequence>
<dbReference type="PROSITE" id="PS00484">
    <property type="entry name" value="THYROGLOBULIN_1_1"/>
    <property type="match status" value="1"/>
</dbReference>
<feature type="disulfide bond" evidence="5">
    <location>
        <begin position="56"/>
        <end position="63"/>
    </location>
</feature>
<evidence type="ECO:0000256" key="1">
    <source>
        <dbReference type="ARBA" id="ARBA00004613"/>
    </source>
</evidence>
<evidence type="ECO:0000256" key="4">
    <source>
        <dbReference type="ARBA" id="ARBA00023157"/>
    </source>
</evidence>
<dbReference type="PANTHER" id="PTHR12352:SF3">
    <property type="entry name" value="NIDOGEN-2"/>
    <property type="match status" value="1"/>
</dbReference>
<name>A0A8T0EGW9_ARGBR</name>
<proteinExistence type="predicted"/>
<evidence type="ECO:0000256" key="2">
    <source>
        <dbReference type="ARBA" id="ARBA00022525"/>
    </source>
</evidence>
<dbReference type="Proteomes" id="UP000807504">
    <property type="component" value="Unassembled WGS sequence"/>
</dbReference>
<protein>
    <submittedName>
        <fullName evidence="8">Nidogen-1 like protein</fullName>
    </submittedName>
</protein>
<evidence type="ECO:0000256" key="3">
    <source>
        <dbReference type="ARBA" id="ARBA00022737"/>
    </source>
</evidence>
<comment type="caution">
    <text evidence="5">Lacks conserved residue(s) required for the propagation of feature annotation.</text>
</comment>
<dbReference type="Gene3D" id="4.10.800.10">
    <property type="entry name" value="Thyroglobulin type-1"/>
    <property type="match status" value="1"/>
</dbReference>
<evidence type="ECO:0000259" key="7">
    <source>
        <dbReference type="PROSITE" id="PS51162"/>
    </source>
</evidence>
<keyword evidence="9" id="KW-1185">Reference proteome</keyword>
<keyword evidence="2" id="KW-0964">Secreted</keyword>
<dbReference type="GO" id="GO:0007160">
    <property type="term" value="P:cell-matrix adhesion"/>
    <property type="evidence" value="ECO:0007669"/>
    <property type="project" value="TreeGrafter"/>
</dbReference>
<gene>
    <name evidence="8" type="ORF">HNY73_019222</name>
</gene>
<keyword evidence="6" id="KW-0732">Signal</keyword>
<dbReference type="PROSITE" id="PS51162">
    <property type="entry name" value="THYROGLOBULIN_1_2"/>
    <property type="match status" value="1"/>
</dbReference>
<dbReference type="InterPro" id="IPR036857">
    <property type="entry name" value="Thyroglobulin_1_sf"/>
</dbReference>
<feature type="domain" description="Thyroglobulin type-1" evidence="7">
    <location>
        <begin position="22"/>
        <end position="87"/>
    </location>
</feature>
<dbReference type="PANTHER" id="PTHR12352">
    <property type="entry name" value="SECRETED MODULAR CALCIUM-BINDING PROTEIN"/>
    <property type="match status" value="1"/>
</dbReference>
<accession>A0A8T0EGW9</accession>
<comment type="subcellular location">
    <subcellularLocation>
        <location evidence="1">Secreted</location>
    </subcellularLocation>
</comment>
<organism evidence="8 9">
    <name type="scientific">Argiope bruennichi</name>
    <name type="common">Wasp spider</name>
    <name type="synonym">Aranea bruennichi</name>
    <dbReference type="NCBI Taxonomy" id="94029"/>
    <lineage>
        <taxon>Eukaryota</taxon>
        <taxon>Metazoa</taxon>
        <taxon>Ecdysozoa</taxon>
        <taxon>Arthropoda</taxon>
        <taxon>Chelicerata</taxon>
        <taxon>Arachnida</taxon>
        <taxon>Araneae</taxon>
        <taxon>Araneomorphae</taxon>
        <taxon>Entelegynae</taxon>
        <taxon>Araneoidea</taxon>
        <taxon>Araneidae</taxon>
        <taxon>Argiope</taxon>
    </lineage>
</organism>
<dbReference type="Pfam" id="PF00086">
    <property type="entry name" value="Thyroglobulin_1"/>
    <property type="match status" value="1"/>
</dbReference>
<dbReference type="CDD" id="cd00191">
    <property type="entry name" value="TY"/>
    <property type="match status" value="1"/>
</dbReference>
<dbReference type="AlphaFoldDB" id="A0A8T0EGW9"/>
<dbReference type="GO" id="GO:0005604">
    <property type="term" value="C:basement membrane"/>
    <property type="evidence" value="ECO:0007669"/>
    <property type="project" value="TreeGrafter"/>
</dbReference>
<feature type="signal peptide" evidence="6">
    <location>
        <begin position="1"/>
        <end position="21"/>
    </location>
</feature>
<evidence type="ECO:0000256" key="5">
    <source>
        <dbReference type="PROSITE-ProRule" id="PRU00500"/>
    </source>
</evidence>
<dbReference type="InterPro" id="IPR000716">
    <property type="entry name" value="Thyroglobulin_1"/>
</dbReference>
<dbReference type="InterPro" id="IPR051950">
    <property type="entry name" value="Dev_reg/Prot_inhib"/>
</dbReference>
<reference evidence="8" key="2">
    <citation type="submission" date="2020-06" db="EMBL/GenBank/DDBJ databases">
        <authorList>
            <person name="Sheffer M."/>
        </authorList>
    </citation>
    <scope>NUCLEOTIDE SEQUENCE</scope>
</reference>
<comment type="caution">
    <text evidence="8">The sequence shown here is derived from an EMBL/GenBank/DDBJ whole genome shotgun (WGS) entry which is preliminary data.</text>
</comment>
<evidence type="ECO:0000256" key="6">
    <source>
        <dbReference type="SAM" id="SignalP"/>
    </source>
</evidence>
<keyword evidence="3" id="KW-0677">Repeat</keyword>
<feature type="chain" id="PRO_5035814534" evidence="6">
    <location>
        <begin position="22"/>
        <end position="156"/>
    </location>
</feature>
<keyword evidence="4 5" id="KW-1015">Disulfide bond</keyword>
<evidence type="ECO:0000313" key="9">
    <source>
        <dbReference type="Proteomes" id="UP000807504"/>
    </source>
</evidence>
<dbReference type="SMART" id="SM00211">
    <property type="entry name" value="TY"/>
    <property type="match status" value="1"/>
</dbReference>